<organism evidence="2 3">
    <name type="scientific">Salvia divinorum</name>
    <name type="common">Maria pastora</name>
    <name type="synonym">Diviner's sage</name>
    <dbReference type="NCBI Taxonomy" id="28513"/>
    <lineage>
        <taxon>Eukaryota</taxon>
        <taxon>Viridiplantae</taxon>
        <taxon>Streptophyta</taxon>
        <taxon>Embryophyta</taxon>
        <taxon>Tracheophyta</taxon>
        <taxon>Spermatophyta</taxon>
        <taxon>Magnoliopsida</taxon>
        <taxon>eudicotyledons</taxon>
        <taxon>Gunneridae</taxon>
        <taxon>Pentapetalae</taxon>
        <taxon>asterids</taxon>
        <taxon>lamiids</taxon>
        <taxon>Lamiales</taxon>
        <taxon>Lamiaceae</taxon>
        <taxon>Nepetoideae</taxon>
        <taxon>Mentheae</taxon>
        <taxon>Salviinae</taxon>
        <taxon>Salvia</taxon>
        <taxon>Salvia subgen. Calosphace</taxon>
    </lineage>
</organism>
<sequence length="159" mass="17631">MGDDGVVEGDGVLSTGEAKRLIPILLIAVVAVAGLLCAAVISPPVFTVCGFAAVSLLLSLIINLLFDIIDNSASNSSESHRAFSMLTEQSFLIIGLAILLPRIVIFLLVLWLLIYKFRRRHLSEYSTIESLLQSDNKLSPIRYSYSEIKKMTRFWTKTR</sequence>
<gene>
    <name evidence="2" type="ORF">AAHA92_13798</name>
</gene>
<reference evidence="2 3" key="1">
    <citation type="submission" date="2024-06" db="EMBL/GenBank/DDBJ databases">
        <title>A chromosome level genome sequence of Diviner's sage (Salvia divinorum).</title>
        <authorList>
            <person name="Ford S.A."/>
            <person name="Ro D.-K."/>
            <person name="Ness R.W."/>
            <person name="Phillips M.A."/>
        </authorList>
    </citation>
    <scope>NUCLEOTIDE SEQUENCE [LARGE SCALE GENOMIC DNA]</scope>
    <source>
        <strain evidence="2">SAF-2024a</strain>
        <tissue evidence="2">Leaf</tissue>
    </source>
</reference>
<feature type="transmembrane region" description="Helical" evidence="1">
    <location>
        <begin position="89"/>
        <end position="114"/>
    </location>
</feature>
<proteinExistence type="predicted"/>
<keyword evidence="1" id="KW-0812">Transmembrane</keyword>
<keyword evidence="3" id="KW-1185">Reference proteome</keyword>
<comment type="caution">
    <text evidence="2">The sequence shown here is derived from an EMBL/GenBank/DDBJ whole genome shotgun (WGS) entry which is preliminary data.</text>
</comment>
<feature type="transmembrane region" description="Helical" evidence="1">
    <location>
        <begin position="20"/>
        <end position="41"/>
    </location>
</feature>
<dbReference type="Proteomes" id="UP001567538">
    <property type="component" value="Unassembled WGS sequence"/>
</dbReference>
<evidence type="ECO:0000313" key="3">
    <source>
        <dbReference type="Proteomes" id="UP001567538"/>
    </source>
</evidence>
<keyword evidence="1" id="KW-1133">Transmembrane helix</keyword>
<evidence type="ECO:0000313" key="2">
    <source>
        <dbReference type="EMBL" id="KAL1553077.1"/>
    </source>
</evidence>
<dbReference type="AlphaFoldDB" id="A0ABD1H9I1"/>
<dbReference type="EMBL" id="JBEAFC010000006">
    <property type="protein sequence ID" value="KAL1553077.1"/>
    <property type="molecule type" value="Genomic_DNA"/>
</dbReference>
<feature type="transmembrane region" description="Helical" evidence="1">
    <location>
        <begin position="48"/>
        <end position="69"/>
    </location>
</feature>
<accession>A0ABD1H9I1</accession>
<protein>
    <submittedName>
        <fullName evidence="2">Rust resistance kinase Lr10-like isoform X3</fullName>
    </submittedName>
</protein>
<name>A0ABD1H9I1_SALDI</name>
<keyword evidence="1" id="KW-0472">Membrane</keyword>
<evidence type="ECO:0000256" key="1">
    <source>
        <dbReference type="SAM" id="Phobius"/>
    </source>
</evidence>